<evidence type="ECO:0000256" key="6">
    <source>
        <dbReference type="ARBA" id="ARBA00022692"/>
    </source>
</evidence>
<gene>
    <name evidence="15" type="ORF">ACFQ5K_09645</name>
</gene>
<name>A0ABW4CYJ5_9LACO</name>
<feature type="transmembrane region" description="Helical" evidence="12">
    <location>
        <begin position="178"/>
        <end position="197"/>
    </location>
</feature>
<dbReference type="EMBL" id="JBHTOK010000072">
    <property type="protein sequence ID" value="MFD1441635.1"/>
    <property type="molecule type" value="Genomic_DNA"/>
</dbReference>
<dbReference type="Pfam" id="PF13807">
    <property type="entry name" value="GNVR"/>
    <property type="match status" value="1"/>
</dbReference>
<protein>
    <recommendedName>
        <fullName evidence="4">Capsular polysaccharide biosynthesis protein CpsC</fullName>
    </recommendedName>
</protein>
<keyword evidence="10" id="KW-0270">Exopolysaccharide synthesis</keyword>
<evidence type="ECO:0000313" key="16">
    <source>
        <dbReference type="Proteomes" id="UP001597212"/>
    </source>
</evidence>
<evidence type="ECO:0000256" key="2">
    <source>
        <dbReference type="ARBA" id="ARBA00005132"/>
    </source>
</evidence>
<evidence type="ECO:0000256" key="8">
    <source>
        <dbReference type="ARBA" id="ARBA00022989"/>
    </source>
</evidence>
<comment type="caution">
    <text evidence="15">The sequence shown here is derived from an EMBL/GenBank/DDBJ whole genome shotgun (WGS) entry which is preliminary data.</text>
</comment>
<feature type="transmembrane region" description="Helical" evidence="12">
    <location>
        <begin position="20"/>
        <end position="40"/>
    </location>
</feature>
<evidence type="ECO:0000313" key="15">
    <source>
        <dbReference type="EMBL" id="MFD1441635.1"/>
    </source>
</evidence>
<reference evidence="16" key="1">
    <citation type="journal article" date="2019" name="Int. J. Syst. Evol. Microbiol.">
        <title>The Global Catalogue of Microorganisms (GCM) 10K type strain sequencing project: providing services to taxonomists for standard genome sequencing and annotation.</title>
        <authorList>
            <consortium name="The Broad Institute Genomics Platform"/>
            <consortium name="The Broad Institute Genome Sequencing Center for Infectious Disease"/>
            <person name="Wu L."/>
            <person name="Ma J."/>
        </authorList>
    </citation>
    <scope>NUCLEOTIDE SEQUENCE [LARGE SCALE GENOMIC DNA]</scope>
    <source>
        <strain evidence="16">CCM 8912</strain>
    </source>
</reference>
<evidence type="ECO:0000256" key="9">
    <source>
        <dbReference type="ARBA" id="ARBA00023136"/>
    </source>
</evidence>
<accession>A0ABW4CYJ5</accession>
<evidence type="ECO:0000259" key="14">
    <source>
        <dbReference type="Pfam" id="PF13807"/>
    </source>
</evidence>
<evidence type="ECO:0000256" key="4">
    <source>
        <dbReference type="ARBA" id="ARBA00020739"/>
    </source>
</evidence>
<dbReference type="InterPro" id="IPR003856">
    <property type="entry name" value="LPS_length_determ_N"/>
</dbReference>
<comment type="pathway">
    <text evidence="2">Capsule biogenesis; capsule polysaccharide biosynthesis.</text>
</comment>
<dbReference type="PANTHER" id="PTHR32309">
    <property type="entry name" value="TYROSINE-PROTEIN KINASE"/>
    <property type="match status" value="1"/>
</dbReference>
<evidence type="ECO:0000259" key="13">
    <source>
        <dbReference type="Pfam" id="PF02706"/>
    </source>
</evidence>
<keyword evidence="16" id="KW-1185">Reference proteome</keyword>
<keyword evidence="5" id="KW-1003">Cell membrane</keyword>
<dbReference type="Proteomes" id="UP001597212">
    <property type="component" value="Unassembled WGS sequence"/>
</dbReference>
<feature type="domain" description="Polysaccharide chain length determinant N-terminal" evidence="13">
    <location>
        <begin position="6"/>
        <end position="94"/>
    </location>
</feature>
<evidence type="ECO:0000256" key="10">
    <source>
        <dbReference type="ARBA" id="ARBA00023169"/>
    </source>
</evidence>
<comment type="subcellular location">
    <subcellularLocation>
        <location evidence="1">Cell membrane</location>
        <topology evidence="1">Multi-pass membrane protein</topology>
    </subcellularLocation>
</comment>
<keyword evidence="8 12" id="KW-1133">Transmembrane helix</keyword>
<dbReference type="InterPro" id="IPR032807">
    <property type="entry name" value="GNVR"/>
</dbReference>
<dbReference type="Pfam" id="PF02706">
    <property type="entry name" value="Wzz"/>
    <property type="match status" value="1"/>
</dbReference>
<keyword evidence="7" id="KW-0972">Capsule biogenesis/degradation</keyword>
<evidence type="ECO:0000256" key="7">
    <source>
        <dbReference type="ARBA" id="ARBA00022903"/>
    </source>
</evidence>
<evidence type="ECO:0000256" key="3">
    <source>
        <dbReference type="ARBA" id="ARBA00006683"/>
    </source>
</evidence>
<evidence type="ECO:0000256" key="11">
    <source>
        <dbReference type="ARBA" id="ARBA00045736"/>
    </source>
</evidence>
<dbReference type="PANTHER" id="PTHR32309:SF13">
    <property type="entry name" value="FERRIC ENTEROBACTIN TRANSPORT PROTEIN FEPE"/>
    <property type="match status" value="1"/>
</dbReference>
<comment type="function">
    <text evidence="11">Required for CpsD phosphorylation. Involved in the regulation of capsular polysaccharide biosynthesis. May be part of a complex that directs the coordinated polymerization and export to the cell surface of the capsular polysaccharide.</text>
</comment>
<keyword evidence="6 12" id="KW-0812">Transmembrane</keyword>
<proteinExistence type="inferred from homology"/>
<sequence length="247" mass="26783">MDDEVISLGQVFAILKKHIIAIIVATCAGGVLAAAVTYLVMEPKYESTAMVLVNRKQTTAAGQYNDLQTDLQMINTYKDIITKDVVLGSVRQNLQKKGVVVGSTGDLAKDISVTNNTNSQVMSVTAKADNPYTARSIVNETAEVFRSKITSIMTNAKNVTIISRGTLNKNAVSPRKKLNILIGLAAGLVIGIFFAFLRELTDRTVKDPSFITDTLELPLLGTITDIDNQNLKLGTKGLRPITGRSRR</sequence>
<feature type="domain" description="Tyrosine-protein kinase G-rich" evidence="14">
    <location>
        <begin position="155"/>
        <end position="199"/>
    </location>
</feature>
<dbReference type="RefSeq" id="WP_125756407.1">
    <property type="nucleotide sequence ID" value="NZ_JBHTOK010000072.1"/>
</dbReference>
<evidence type="ECO:0000256" key="12">
    <source>
        <dbReference type="SAM" id="Phobius"/>
    </source>
</evidence>
<evidence type="ECO:0000256" key="1">
    <source>
        <dbReference type="ARBA" id="ARBA00004651"/>
    </source>
</evidence>
<dbReference type="InterPro" id="IPR050445">
    <property type="entry name" value="Bact_polysacc_biosynth/exp"/>
</dbReference>
<keyword evidence="9 12" id="KW-0472">Membrane</keyword>
<organism evidence="15 16">
    <name type="scientific">Lacticaseibacillus hegangensis</name>
    <dbReference type="NCBI Taxonomy" id="2486010"/>
    <lineage>
        <taxon>Bacteria</taxon>
        <taxon>Bacillati</taxon>
        <taxon>Bacillota</taxon>
        <taxon>Bacilli</taxon>
        <taxon>Lactobacillales</taxon>
        <taxon>Lactobacillaceae</taxon>
        <taxon>Lacticaseibacillus</taxon>
    </lineage>
</organism>
<comment type="similarity">
    <text evidence="3">Belongs to the CpsC/CapA family.</text>
</comment>
<evidence type="ECO:0000256" key="5">
    <source>
        <dbReference type="ARBA" id="ARBA00022475"/>
    </source>
</evidence>